<feature type="region of interest" description="Disordered" evidence="1">
    <location>
        <begin position="61"/>
        <end position="89"/>
    </location>
</feature>
<feature type="compositionally biased region" description="Basic and acidic residues" evidence="1">
    <location>
        <begin position="127"/>
        <end position="142"/>
    </location>
</feature>
<reference evidence="2 3" key="1">
    <citation type="submission" date="2018-11" db="EMBL/GenBank/DDBJ databases">
        <authorList>
            <consortium name="Pathogen Informatics"/>
        </authorList>
    </citation>
    <scope>NUCLEOTIDE SEQUENCE [LARGE SCALE GENOMIC DNA]</scope>
    <source>
        <strain evidence="2 3">Zambia</strain>
    </source>
</reference>
<accession>A0A183N6J0</accession>
<proteinExistence type="predicted"/>
<evidence type="ECO:0000313" key="2">
    <source>
        <dbReference type="EMBL" id="VDP49210.1"/>
    </source>
</evidence>
<dbReference type="Proteomes" id="UP000277204">
    <property type="component" value="Unassembled WGS sequence"/>
</dbReference>
<feature type="non-terminal residue" evidence="2">
    <location>
        <position position="303"/>
    </location>
</feature>
<feature type="compositionally biased region" description="Polar residues" evidence="1">
    <location>
        <begin position="143"/>
        <end position="164"/>
    </location>
</feature>
<evidence type="ECO:0000313" key="3">
    <source>
        <dbReference type="Proteomes" id="UP000277204"/>
    </source>
</evidence>
<gene>
    <name evidence="2" type="ORF">SMRZ_LOCUS23915</name>
</gene>
<dbReference type="EMBL" id="UZAI01020023">
    <property type="protein sequence ID" value="VDP49210.1"/>
    <property type="molecule type" value="Genomic_DNA"/>
</dbReference>
<feature type="region of interest" description="Disordered" evidence="1">
    <location>
        <begin position="113"/>
        <end position="164"/>
    </location>
</feature>
<protein>
    <submittedName>
        <fullName evidence="2">Uncharacterized protein</fullName>
    </submittedName>
</protein>
<keyword evidence="3" id="KW-1185">Reference proteome</keyword>
<feature type="compositionally biased region" description="Low complexity" evidence="1">
    <location>
        <begin position="61"/>
        <end position="75"/>
    </location>
</feature>
<sequence length="303" mass="33842">MVRILDINDLSTHSRHVDQIKFQEPVDKNETNDSISIDRLKAAYLEGNPIHVDFPSVQSHNTTPTLIIPQPTTNTSADTPNVSENKLRTTRSGRRIFKDIKILSVRILCQRKAGRDSYKPPASNSQPHHDPNGRKIKSDSKRTSGFTSMPPTKTSPESSKVQNPEESNIAVVVLMTNGITVKIPVSATPSYSNCAMDNRKTNHNISITDHTLNVNIFEPRKPSQVCLTAHGFPQIMKKTKFTTNLGNKRLERVTHTQTRQFVKIRSLLGTRQQGVPVILRELVLPGGFYLVSPSFTVTDVTTE</sequence>
<organism evidence="2 3">
    <name type="scientific">Schistosoma margrebowiei</name>
    <dbReference type="NCBI Taxonomy" id="48269"/>
    <lineage>
        <taxon>Eukaryota</taxon>
        <taxon>Metazoa</taxon>
        <taxon>Spiralia</taxon>
        <taxon>Lophotrochozoa</taxon>
        <taxon>Platyhelminthes</taxon>
        <taxon>Trematoda</taxon>
        <taxon>Digenea</taxon>
        <taxon>Strigeidida</taxon>
        <taxon>Schistosomatoidea</taxon>
        <taxon>Schistosomatidae</taxon>
        <taxon>Schistosoma</taxon>
    </lineage>
</organism>
<name>A0A183N6J0_9TREM</name>
<dbReference type="AlphaFoldDB" id="A0A183N6J0"/>
<evidence type="ECO:0000256" key="1">
    <source>
        <dbReference type="SAM" id="MobiDB-lite"/>
    </source>
</evidence>